<accession>A0A516KCH5</accession>
<protein>
    <submittedName>
        <fullName evidence="5">Methyltransferase domain-containing protein</fullName>
    </submittedName>
</protein>
<evidence type="ECO:0000259" key="4">
    <source>
        <dbReference type="Pfam" id="PF08241"/>
    </source>
</evidence>
<dbReference type="InterPro" id="IPR029063">
    <property type="entry name" value="SAM-dependent_MTases_sf"/>
</dbReference>
<dbReference type="InterPro" id="IPR013216">
    <property type="entry name" value="Methyltransf_11"/>
</dbReference>
<dbReference type="PANTHER" id="PTHR44942">
    <property type="entry name" value="METHYLTRANSF_11 DOMAIN-CONTAINING PROTEIN"/>
    <property type="match status" value="1"/>
</dbReference>
<dbReference type="EMBL" id="CP041666">
    <property type="protein sequence ID" value="QDP39113.1"/>
    <property type="molecule type" value="Genomic_DNA"/>
</dbReference>
<dbReference type="InterPro" id="IPR051052">
    <property type="entry name" value="Diverse_substrate_MTase"/>
</dbReference>
<dbReference type="GO" id="GO:0008757">
    <property type="term" value="F:S-adenosylmethionine-dependent methyltransferase activity"/>
    <property type="evidence" value="ECO:0007669"/>
    <property type="project" value="InterPro"/>
</dbReference>
<evidence type="ECO:0000256" key="2">
    <source>
        <dbReference type="ARBA" id="ARBA00022603"/>
    </source>
</evidence>
<comment type="similarity">
    <text evidence="1">Belongs to the methyltransferase superfamily.</text>
</comment>
<name>A0A516KCH5_9BACI</name>
<dbReference type="OrthoDB" id="9791837at2"/>
<dbReference type="Proteomes" id="UP000315215">
    <property type="component" value="Chromosome"/>
</dbReference>
<dbReference type="CDD" id="cd02440">
    <property type="entry name" value="AdoMet_MTases"/>
    <property type="match status" value="1"/>
</dbReference>
<sequence>MPINFHSKDIKTSYTTRTADSSWKDLLSRHIDFPSISLAADIGCGGGIYAKALIDLGVSEVVGIDFSESILEGAREACQNYPSIHFNYGSASKTNLEDSSVEAILERALIHHIQDLLPVFQEAHRVLKNDGVYIVQDRTPEDCLLTGSEEHIRGYFFELFPHLGKMEEKRRHRSAEVIRAMSNAGFSKVETIPLWETRNVYEKKEQLLQDIQTRTGRSILHDLTDDQLQSLVEHIDKQLPDGKVTEKDRWTIWLAYK</sequence>
<keyword evidence="3 5" id="KW-0808">Transferase</keyword>
<evidence type="ECO:0000313" key="5">
    <source>
        <dbReference type="EMBL" id="QDP39113.1"/>
    </source>
</evidence>
<dbReference type="RefSeq" id="WP_143891863.1">
    <property type="nucleotide sequence ID" value="NZ_CP041666.1"/>
</dbReference>
<dbReference type="KEGG" id="aqt:FN924_02150"/>
<organism evidence="5 6">
    <name type="scientific">Radiobacillus deserti</name>
    <dbReference type="NCBI Taxonomy" id="2594883"/>
    <lineage>
        <taxon>Bacteria</taxon>
        <taxon>Bacillati</taxon>
        <taxon>Bacillota</taxon>
        <taxon>Bacilli</taxon>
        <taxon>Bacillales</taxon>
        <taxon>Bacillaceae</taxon>
        <taxon>Radiobacillus</taxon>
    </lineage>
</organism>
<dbReference type="GO" id="GO:0032259">
    <property type="term" value="P:methylation"/>
    <property type="evidence" value="ECO:0007669"/>
    <property type="project" value="UniProtKB-KW"/>
</dbReference>
<proteinExistence type="inferred from homology"/>
<dbReference type="Pfam" id="PF08241">
    <property type="entry name" value="Methyltransf_11"/>
    <property type="match status" value="1"/>
</dbReference>
<dbReference type="PANTHER" id="PTHR44942:SF4">
    <property type="entry name" value="METHYLTRANSFERASE TYPE 11 DOMAIN-CONTAINING PROTEIN"/>
    <property type="match status" value="1"/>
</dbReference>
<gene>
    <name evidence="5" type="ORF">FN924_02150</name>
</gene>
<feature type="domain" description="Methyltransferase type 11" evidence="4">
    <location>
        <begin position="41"/>
        <end position="134"/>
    </location>
</feature>
<dbReference type="Gene3D" id="3.40.50.150">
    <property type="entry name" value="Vaccinia Virus protein VP39"/>
    <property type="match status" value="1"/>
</dbReference>
<evidence type="ECO:0000256" key="1">
    <source>
        <dbReference type="ARBA" id="ARBA00008361"/>
    </source>
</evidence>
<keyword evidence="2 5" id="KW-0489">Methyltransferase</keyword>
<keyword evidence="6" id="KW-1185">Reference proteome</keyword>
<reference evidence="5 6" key="1">
    <citation type="submission" date="2019-07" db="EMBL/GenBank/DDBJ databases">
        <authorList>
            <person name="Li J."/>
        </authorList>
    </citation>
    <scope>NUCLEOTIDE SEQUENCE [LARGE SCALE GENOMIC DNA]</scope>
    <source>
        <strain evidence="5 6">TKL69</strain>
    </source>
</reference>
<dbReference type="AlphaFoldDB" id="A0A516KCH5"/>
<evidence type="ECO:0000256" key="3">
    <source>
        <dbReference type="ARBA" id="ARBA00022679"/>
    </source>
</evidence>
<dbReference type="SUPFAM" id="SSF53335">
    <property type="entry name" value="S-adenosyl-L-methionine-dependent methyltransferases"/>
    <property type="match status" value="1"/>
</dbReference>
<evidence type="ECO:0000313" key="6">
    <source>
        <dbReference type="Proteomes" id="UP000315215"/>
    </source>
</evidence>